<evidence type="ECO:0000259" key="3">
    <source>
        <dbReference type="Pfam" id="PF00588"/>
    </source>
</evidence>
<keyword evidence="2" id="KW-0808">Transferase</keyword>
<dbReference type="GO" id="GO:0005829">
    <property type="term" value="C:cytosol"/>
    <property type="evidence" value="ECO:0007669"/>
    <property type="project" value="TreeGrafter"/>
</dbReference>
<feature type="non-terminal residue" evidence="4">
    <location>
        <position position="1"/>
    </location>
</feature>
<evidence type="ECO:0000313" key="4">
    <source>
        <dbReference type="EMBL" id="GBR74981.1"/>
    </source>
</evidence>
<evidence type="ECO:0000256" key="1">
    <source>
        <dbReference type="ARBA" id="ARBA00022603"/>
    </source>
</evidence>
<dbReference type="GO" id="GO:0008173">
    <property type="term" value="F:RNA methyltransferase activity"/>
    <property type="evidence" value="ECO:0007669"/>
    <property type="project" value="InterPro"/>
</dbReference>
<dbReference type="Pfam" id="PF00588">
    <property type="entry name" value="SpoU_methylase"/>
    <property type="match status" value="1"/>
</dbReference>
<dbReference type="InterPro" id="IPR001537">
    <property type="entry name" value="SpoU_MeTrfase"/>
</dbReference>
<protein>
    <submittedName>
        <fullName evidence="4">23S rRNA (Guanosine(2251)-2'-O)-methyltransferase RlmB</fullName>
    </submittedName>
</protein>
<keyword evidence="5" id="KW-1185">Reference proteome</keyword>
<feature type="domain" description="tRNA/rRNA methyltransferase SpoU type" evidence="3">
    <location>
        <begin position="7"/>
        <end position="65"/>
    </location>
</feature>
<dbReference type="InterPro" id="IPR004441">
    <property type="entry name" value="rRNA_MeTrfase_TrmH"/>
</dbReference>
<dbReference type="GO" id="GO:0006396">
    <property type="term" value="P:RNA processing"/>
    <property type="evidence" value="ECO:0007669"/>
    <property type="project" value="InterPro"/>
</dbReference>
<keyword evidence="1" id="KW-0489">Methyltransferase</keyword>
<accession>A0A388TEC4</accession>
<proteinExistence type="predicted"/>
<dbReference type="EMBL" id="BGZN01000123">
    <property type="protein sequence ID" value="GBR74981.1"/>
    <property type="molecule type" value="Genomic_DNA"/>
</dbReference>
<dbReference type="Gene3D" id="3.40.1280.10">
    <property type="match status" value="1"/>
</dbReference>
<dbReference type="AlphaFoldDB" id="A0A388TEC4"/>
<dbReference type="PANTHER" id="PTHR46429:SF1">
    <property type="entry name" value="23S RRNA (GUANOSINE-2'-O-)-METHYLTRANSFERASE RLMB"/>
    <property type="match status" value="1"/>
</dbReference>
<organism evidence="4 5">
    <name type="scientific">Termititenax aidoneus</name>
    <dbReference type="NCBI Taxonomy" id="2218524"/>
    <lineage>
        <taxon>Bacteria</taxon>
        <taxon>Bacillati</taxon>
        <taxon>Candidatus Margulisiibacteriota</taxon>
        <taxon>Candidatus Termititenacia</taxon>
        <taxon>Candidatus Termititenacales</taxon>
        <taxon>Candidatus Termititenacaceae</taxon>
        <taxon>Candidatus Termititenax</taxon>
    </lineage>
</organism>
<dbReference type="SUPFAM" id="SSF75217">
    <property type="entry name" value="alpha/beta knot"/>
    <property type="match status" value="1"/>
</dbReference>
<evidence type="ECO:0000256" key="2">
    <source>
        <dbReference type="ARBA" id="ARBA00022679"/>
    </source>
</evidence>
<comment type="caution">
    <text evidence="4">The sequence shown here is derived from an EMBL/GenBank/DDBJ whole genome shotgun (WGS) entry which is preliminary data.</text>
</comment>
<dbReference type="GO" id="GO:0003723">
    <property type="term" value="F:RNA binding"/>
    <property type="evidence" value="ECO:0007669"/>
    <property type="project" value="InterPro"/>
</dbReference>
<dbReference type="Proteomes" id="UP000269352">
    <property type="component" value="Unassembled WGS sequence"/>
</dbReference>
<name>A0A388TEC4_TERA1</name>
<dbReference type="PANTHER" id="PTHR46429">
    <property type="entry name" value="23S RRNA (GUANOSINE-2'-O-)-METHYLTRANSFERASE RLMB"/>
    <property type="match status" value="1"/>
</dbReference>
<evidence type="ECO:0000313" key="5">
    <source>
        <dbReference type="Proteomes" id="UP000269352"/>
    </source>
</evidence>
<gene>
    <name evidence="4" type="primary">rlmB</name>
    <name evidence="4" type="ORF">NO1_2062</name>
</gene>
<dbReference type="InterPro" id="IPR029028">
    <property type="entry name" value="Alpha/beta_knot_MTases"/>
</dbReference>
<dbReference type="GO" id="GO:0032259">
    <property type="term" value="P:methylation"/>
    <property type="evidence" value="ECO:0007669"/>
    <property type="project" value="UniProtKB-KW"/>
</dbReference>
<dbReference type="InterPro" id="IPR029026">
    <property type="entry name" value="tRNA_m1G_MTases_N"/>
</dbReference>
<reference evidence="4 5" key="1">
    <citation type="journal article" date="2019" name="ISME J.">
        <title>Genome analyses of uncultured TG2/ZB3 bacteria in 'Margulisbacteria' specifically attached to ectosymbiotic spirochetes of protists in the termite gut.</title>
        <authorList>
            <person name="Utami Y.D."/>
            <person name="Kuwahara H."/>
            <person name="Igai K."/>
            <person name="Murakami T."/>
            <person name="Sugaya K."/>
            <person name="Morikawa T."/>
            <person name="Nagura Y."/>
            <person name="Yuki M."/>
            <person name="Deevong P."/>
            <person name="Inoue T."/>
            <person name="Kihara K."/>
            <person name="Lo N."/>
            <person name="Yamada A."/>
            <person name="Ohkuma M."/>
            <person name="Hongoh Y."/>
        </authorList>
    </citation>
    <scope>NUCLEOTIDE SEQUENCE [LARGE SCALE GENOMIC DNA]</scope>
    <source>
        <strain evidence="4">NkOx7-01</strain>
    </source>
</reference>
<sequence>AGLEADGDKDYRDGDYRGGVALVIGGEGNGLARLTRELCDYIVSIPLKGRISSLNASVAAALLMYEVVRQRDTR</sequence>